<feature type="transmembrane region" description="Helical" evidence="5">
    <location>
        <begin position="108"/>
        <end position="129"/>
    </location>
</feature>
<evidence type="ECO:0000256" key="5">
    <source>
        <dbReference type="SAM" id="Phobius"/>
    </source>
</evidence>
<feature type="transmembrane region" description="Helical" evidence="5">
    <location>
        <begin position="236"/>
        <end position="256"/>
    </location>
</feature>
<dbReference type="GO" id="GO:0005886">
    <property type="term" value="C:plasma membrane"/>
    <property type="evidence" value="ECO:0007669"/>
    <property type="project" value="TreeGrafter"/>
</dbReference>
<keyword evidence="7" id="KW-1185">Reference proteome</keyword>
<dbReference type="EMBL" id="CP001687">
    <property type="protein sequence ID" value="ACV12393.1"/>
    <property type="molecule type" value="Genomic_DNA"/>
</dbReference>
<dbReference type="InterPro" id="IPR052561">
    <property type="entry name" value="ComplexI_Subunit1"/>
</dbReference>
<feature type="transmembrane region" description="Helical" evidence="5">
    <location>
        <begin position="302"/>
        <end position="324"/>
    </location>
</feature>
<keyword evidence="4 5" id="KW-0472">Membrane</keyword>
<dbReference type="GeneID" id="8384520"/>
<dbReference type="InterPro" id="IPR001694">
    <property type="entry name" value="NADH_UbQ_OxRdtase_su1/FPO"/>
</dbReference>
<evidence type="ECO:0000313" key="6">
    <source>
        <dbReference type="EMBL" id="ACV12393.1"/>
    </source>
</evidence>
<gene>
    <name evidence="6" type="ordered locus">Huta_2226</name>
</gene>
<feature type="transmembrane region" description="Helical" evidence="5">
    <location>
        <begin position="12"/>
        <end position="33"/>
    </location>
</feature>
<dbReference type="RefSeq" id="WP_015789963.1">
    <property type="nucleotide sequence ID" value="NC_013158.1"/>
</dbReference>
<protein>
    <submittedName>
        <fullName evidence="6">NADH dehydrogenase (Quinone)</fullName>
        <ecNumber evidence="6">1.6.99.5</ecNumber>
    </submittedName>
</protein>
<dbReference type="KEGG" id="hut:Huta_2226"/>
<comment type="subcellular location">
    <subcellularLocation>
        <location evidence="1">Membrane</location>
        <topology evidence="1">Multi-pass membrane protein</topology>
    </subcellularLocation>
</comment>
<organism evidence="6 7">
    <name type="scientific">Halorhabdus utahensis (strain DSM 12940 / JCM 11049 / AX-2)</name>
    <dbReference type="NCBI Taxonomy" id="519442"/>
    <lineage>
        <taxon>Archaea</taxon>
        <taxon>Methanobacteriati</taxon>
        <taxon>Methanobacteriota</taxon>
        <taxon>Stenosarchaea group</taxon>
        <taxon>Halobacteria</taxon>
        <taxon>Halobacteriales</taxon>
        <taxon>Haloarculaceae</taxon>
        <taxon>Halorhabdus</taxon>
    </lineage>
</organism>
<dbReference type="Pfam" id="PF00146">
    <property type="entry name" value="NADHdh"/>
    <property type="match status" value="1"/>
</dbReference>
<dbReference type="OrthoDB" id="15253at2157"/>
<dbReference type="AlphaFoldDB" id="C7NUN6"/>
<dbReference type="STRING" id="519442.Huta_2226"/>
<dbReference type="Proteomes" id="UP000002071">
    <property type="component" value="Chromosome"/>
</dbReference>
<keyword evidence="3 5" id="KW-1133">Transmembrane helix</keyword>
<dbReference type="HOGENOM" id="CLU_015134_0_2_2"/>
<feature type="transmembrane region" description="Helical" evidence="5">
    <location>
        <begin position="262"/>
        <end position="290"/>
    </location>
</feature>
<evidence type="ECO:0000256" key="2">
    <source>
        <dbReference type="ARBA" id="ARBA00022692"/>
    </source>
</evidence>
<evidence type="ECO:0000256" key="3">
    <source>
        <dbReference type="ARBA" id="ARBA00022989"/>
    </source>
</evidence>
<evidence type="ECO:0000313" key="7">
    <source>
        <dbReference type="Proteomes" id="UP000002071"/>
    </source>
</evidence>
<keyword evidence="2 5" id="KW-0812">Transmembrane</keyword>
<reference evidence="6 7" key="1">
    <citation type="journal article" date="2009" name="Stand. Genomic Sci.">
        <title>Complete genome sequence of Halorhabdus utahensis type strain (AX-2).</title>
        <authorList>
            <person name="Anderson I."/>
            <person name="Tindall B.J."/>
            <person name="Pomrenke H."/>
            <person name="Goker M."/>
            <person name="Lapidus A."/>
            <person name="Nolan M."/>
            <person name="Copeland A."/>
            <person name="Glavina Del Rio T."/>
            <person name="Chen F."/>
            <person name="Tice H."/>
            <person name="Cheng J.F."/>
            <person name="Lucas S."/>
            <person name="Chertkov O."/>
            <person name="Bruce D."/>
            <person name="Brettin T."/>
            <person name="Detter J.C."/>
            <person name="Han C."/>
            <person name="Goodwin L."/>
            <person name="Land M."/>
            <person name="Hauser L."/>
            <person name="Chang Y.J."/>
            <person name="Jeffries C.D."/>
            <person name="Pitluck S."/>
            <person name="Pati A."/>
            <person name="Mavromatis K."/>
            <person name="Ivanova N."/>
            <person name="Ovchinnikova G."/>
            <person name="Chen A."/>
            <person name="Palaniappan K."/>
            <person name="Chain P."/>
            <person name="Rohde M."/>
            <person name="Bristow J."/>
            <person name="Eisen J.A."/>
            <person name="Markowitz V."/>
            <person name="Hugenholtz P."/>
            <person name="Kyrpides N.C."/>
            <person name="Klenk H.P."/>
        </authorList>
    </citation>
    <scope>NUCLEOTIDE SEQUENCE [LARGE SCALE GENOMIC DNA]</scope>
    <source>
        <strain evidence="7">DSM 12940 / JCM 11049 / AX-2</strain>
    </source>
</reference>
<name>C7NUN6_HALUD</name>
<proteinExistence type="predicted"/>
<dbReference type="PANTHER" id="PTHR43359:SF1">
    <property type="entry name" value="FORMATE HYDROGENLYASE SUBUNIT 4-RELATED"/>
    <property type="match status" value="1"/>
</dbReference>
<dbReference type="eggNOG" id="arCOG01546">
    <property type="taxonomic scope" value="Archaea"/>
</dbReference>
<dbReference type="EC" id="1.6.99.5" evidence="6"/>
<dbReference type="GO" id="GO:0016491">
    <property type="term" value="F:oxidoreductase activity"/>
    <property type="evidence" value="ECO:0007669"/>
    <property type="project" value="UniProtKB-KW"/>
</dbReference>
<sequence>MSLEIDLATGLLYLLVFPGFAFLFTYALAAEYVDRKLYARLQNRVGPPPLQPLADFLKLLAKESAVPENATERIYRAAPLTGLAGVLTAMLYIPVWSEAAAMSFEGDLVVVLFLLSLPSFSLFFGGWYSGNVFSQVGTTRTITQLFGYEIPFFLACFAPAVAAGTLELSSIVAFVGSNPAYVVVFAPAFVIGLLSLQAKLERIPFDAPEAESELATGALAEYSGRKLALFRLTKDVELVVGAALLSALFLGGPYPVGAIEGIGGAVLGIAVFLVKTLAIVAVLSVLKGVLARLRIEQVVDVFYRWLVPIGLVQIGLVLAVGLYAEGLL</sequence>
<evidence type="ECO:0000256" key="4">
    <source>
        <dbReference type="ARBA" id="ARBA00023136"/>
    </source>
</evidence>
<feature type="transmembrane region" description="Helical" evidence="5">
    <location>
        <begin position="150"/>
        <end position="174"/>
    </location>
</feature>
<dbReference type="PANTHER" id="PTHR43359">
    <property type="entry name" value="FORMATE HYDROGENLYASE SUBUNIT 4"/>
    <property type="match status" value="1"/>
</dbReference>
<feature type="transmembrane region" description="Helical" evidence="5">
    <location>
        <begin position="77"/>
        <end position="96"/>
    </location>
</feature>
<evidence type="ECO:0000256" key="1">
    <source>
        <dbReference type="ARBA" id="ARBA00004141"/>
    </source>
</evidence>
<keyword evidence="6" id="KW-0560">Oxidoreductase</keyword>
<accession>C7NUN6</accession>
<feature type="transmembrane region" description="Helical" evidence="5">
    <location>
        <begin position="180"/>
        <end position="196"/>
    </location>
</feature>